<organism evidence="3">
    <name type="scientific">hydrocarbon metagenome</name>
    <dbReference type="NCBI Taxonomy" id="938273"/>
    <lineage>
        <taxon>unclassified sequences</taxon>
        <taxon>metagenomes</taxon>
        <taxon>ecological metagenomes</taxon>
    </lineage>
</organism>
<reference evidence="3" key="1">
    <citation type="journal article" date="2015" name="Proc. Natl. Acad. Sci. U.S.A.">
        <title>Networks of energetic and metabolic interactions define dynamics in microbial communities.</title>
        <authorList>
            <person name="Embree M."/>
            <person name="Liu J.K."/>
            <person name="Al-Bassam M.M."/>
            <person name="Zengler K."/>
        </authorList>
    </citation>
    <scope>NUCLEOTIDE SEQUENCE</scope>
</reference>
<dbReference type="PANTHER" id="PTHR33392">
    <property type="entry name" value="POLYISOPRENYL-TEICHOIC ACID--PEPTIDOGLYCAN TEICHOIC ACID TRANSFERASE TAGU"/>
    <property type="match status" value="1"/>
</dbReference>
<proteinExistence type="predicted"/>
<feature type="region of interest" description="Disordered" evidence="1">
    <location>
        <begin position="314"/>
        <end position="389"/>
    </location>
</feature>
<dbReference type="Pfam" id="PF03816">
    <property type="entry name" value="LytR_cpsA_psr"/>
    <property type="match status" value="1"/>
</dbReference>
<evidence type="ECO:0000256" key="1">
    <source>
        <dbReference type="SAM" id="MobiDB-lite"/>
    </source>
</evidence>
<dbReference type="Gene3D" id="3.40.630.190">
    <property type="entry name" value="LCP protein"/>
    <property type="match status" value="1"/>
</dbReference>
<dbReference type="NCBIfam" id="TIGR00350">
    <property type="entry name" value="lytR_cpsA_psr"/>
    <property type="match status" value="1"/>
</dbReference>
<sequence length="389" mass="43072">MKKTLLYVRYAAGALLVFMLFFTMGSAISVYVKASSTAEDNTPEDLVLVEEDGERTNILVLGVDARPGDENARSDTMLLISIDPKLDKAAVISIPRDTRVDVPGSPLDKICTANYAGGPEYAVEIVEDFMNINIDYYVEADFNGFKEVIDTIGGVTINVPQRMYKPSEGIDLYPGTQKLDGYKALAFVRYRGYEFGDIERAGHQQEFLIALADELLKPKTITKLPTLIKEVRSFVKTDIGLTQMLRMASWAPGFTSSSIVTQTLPGYFYDVYNAQGVMEQSYWVADREAASSLIDNMFEGKTVAVIKTSPYPVYVPPPEEDVDAERSNLPSPADDTGPGYENDNEQEDELDAGGWQGHWEDEAEADDEADDEESWSDPNNDDIGSDGYI</sequence>
<name>A0A0W8E910_9ZZZZ</name>
<evidence type="ECO:0000259" key="2">
    <source>
        <dbReference type="Pfam" id="PF03816"/>
    </source>
</evidence>
<dbReference type="InterPro" id="IPR004474">
    <property type="entry name" value="LytR_CpsA_psr"/>
</dbReference>
<evidence type="ECO:0000313" key="3">
    <source>
        <dbReference type="EMBL" id="KUG04973.1"/>
    </source>
</evidence>
<protein>
    <submittedName>
        <fullName evidence="3">Cell envelope-associated transcriptional attenuator lytr-cpsa-psr, subfamily m</fullName>
    </submittedName>
</protein>
<gene>
    <name evidence="3" type="ORF">ASZ90_017582</name>
</gene>
<dbReference type="InterPro" id="IPR050922">
    <property type="entry name" value="LytR/CpsA/Psr_CW_biosynth"/>
</dbReference>
<dbReference type="AlphaFoldDB" id="A0A0W8E910"/>
<comment type="caution">
    <text evidence="3">The sequence shown here is derived from an EMBL/GenBank/DDBJ whole genome shotgun (WGS) entry which is preliminary data.</text>
</comment>
<dbReference type="EMBL" id="LNQE01001832">
    <property type="protein sequence ID" value="KUG04973.1"/>
    <property type="molecule type" value="Genomic_DNA"/>
</dbReference>
<feature type="compositionally biased region" description="Acidic residues" evidence="1">
    <location>
        <begin position="342"/>
        <end position="351"/>
    </location>
</feature>
<accession>A0A0W8E910</accession>
<dbReference type="PANTHER" id="PTHR33392:SF6">
    <property type="entry name" value="POLYISOPRENYL-TEICHOIC ACID--PEPTIDOGLYCAN TEICHOIC ACID TRANSFERASE TAGU"/>
    <property type="match status" value="1"/>
</dbReference>
<feature type="compositionally biased region" description="Acidic residues" evidence="1">
    <location>
        <begin position="361"/>
        <end position="389"/>
    </location>
</feature>
<feature type="domain" description="Cell envelope-related transcriptional attenuator" evidence="2">
    <location>
        <begin position="73"/>
        <end position="215"/>
    </location>
</feature>